<proteinExistence type="predicted"/>
<dbReference type="EMBL" id="ML143491">
    <property type="protein sequence ID" value="TBU23934.1"/>
    <property type="molecule type" value="Genomic_DNA"/>
</dbReference>
<name>A0A4Q9M9V3_9APHY</name>
<reference evidence="1" key="1">
    <citation type="submission" date="2019-01" db="EMBL/GenBank/DDBJ databases">
        <title>Draft genome sequences of three monokaryotic isolates of the white-rot basidiomycete fungus Dichomitus squalens.</title>
        <authorList>
            <consortium name="DOE Joint Genome Institute"/>
            <person name="Lopez S.C."/>
            <person name="Andreopoulos B."/>
            <person name="Pangilinan J."/>
            <person name="Lipzen A."/>
            <person name="Riley R."/>
            <person name="Ahrendt S."/>
            <person name="Ng V."/>
            <person name="Barry K."/>
            <person name="Daum C."/>
            <person name="Grigoriev I.V."/>
            <person name="Hilden K.S."/>
            <person name="Makela M.R."/>
            <person name="de Vries R.P."/>
        </authorList>
    </citation>
    <scope>NUCLEOTIDE SEQUENCE [LARGE SCALE GENOMIC DNA]</scope>
    <source>
        <strain evidence="1">OM18370.1</strain>
    </source>
</reference>
<dbReference type="Proteomes" id="UP000292957">
    <property type="component" value="Unassembled WGS sequence"/>
</dbReference>
<dbReference type="Gene3D" id="3.80.10.10">
    <property type="entry name" value="Ribonuclease Inhibitor"/>
    <property type="match status" value="1"/>
</dbReference>
<evidence type="ECO:0008006" key="2">
    <source>
        <dbReference type="Google" id="ProtNLM"/>
    </source>
</evidence>
<dbReference type="SUPFAM" id="SSF52047">
    <property type="entry name" value="RNI-like"/>
    <property type="match status" value="1"/>
</dbReference>
<dbReference type="InterPro" id="IPR032675">
    <property type="entry name" value="LRR_dom_sf"/>
</dbReference>
<organism evidence="1">
    <name type="scientific">Dichomitus squalens</name>
    <dbReference type="NCBI Taxonomy" id="114155"/>
    <lineage>
        <taxon>Eukaryota</taxon>
        <taxon>Fungi</taxon>
        <taxon>Dikarya</taxon>
        <taxon>Basidiomycota</taxon>
        <taxon>Agaricomycotina</taxon>
        <taxon>Agaricomycetes</taxon>
        <taxon>Polyporales</taxon>
        <taxon>Polyporaceae</taxon>
        <taxon>Dichomitus</taxon>
    </lineage>
</organism>
<dbReference type="OrthoDB" id="3238099at2759"/>
<evidence type="ECO:0000313" key="1">
    <source>
        <dbReference type="EMBL" id="TBU23934.1"/>
    </source>
</evidence>
<accession>A0A4Q9M9V3</accession>
<protein>
    <recommendedName>
        <fullName evidence="2">F-box domain-containing protein</fullName>
    </recommendedName>
</protein>
<sequence length="313" mass="34726">MRESVRGFADPLVDALRSLENLQAFAWFGYYDELRGDIGQALLSSCPQLQHLCVPYCIQLIPLLPKFNALQTLELARERAPPSVYDPAFNHEAVHVTTAIVRYSSTLRTVSLFGDGIWDCSDASFSYLRDVELLSLKDCSCLGAFLTGCARLDSLALSNAGKDSAISFFSALAAVSPDAPPRLTSLKLIFFPTLDQQNGTVLANFLSTKKHLRRLDLVSEQTRWRNSERPLAAVLARLPDLEVLGLELGVGALPPGHLEFLDQHLPASLTTFVYGTSYWMDTIDENDWLALVCHRDLRCRNVPTTTDPLNSTH</sequence>
<gene>
    <name evidence="1" type="ORF">BD311DRAFT_799712</name>
</gene>
<dbReference type="AlphaFoldDB" id="A0A4Q9M9V3"/>